<comment type="catalytic activity">
    <reaction evidence="1">
        <text>[protein]-peptidylproline (omega=180) = [protein]-peptidylproline (omega=0)</text>
        <dbReference type="Rhea" id="RHEA:16237"/>
        <dbReference type="Rhea" id="RHEA-COMP:10747"/>
        <dbReference type="Rhea" id="RHEA-COMP:10748"/>
        <dbReference type="ChEBI" id="CHEBI:83833"/>
        <dbReference type="ChEBI" id="CHEBI:83834"/>
        <dbReference type="EC" id="5.2.1.8"/>
    </reaction>
</comment>
<reference evidence="4" key="1">
    <citation type="submission" date="2025-08" db="UniProtKB">
        <authorList>
            <consortium name="Ensembl"/>
        </authorList>
    </citation>
    <scope>IDENTIFICATION</scope>
</reference>
<dbReference type="GO" id="GO:0003755">
    <property type="term" value="F:peptidyl-prolyl cis-trans isomerase activity"/>
    <property type="evidence" value="ECO:0007669"/>
    <property type="project" value="UniProtKB-KW"/>
</dbReference>
<dbReference type="Pfam" id="PF23649">
    <property type="entry name" value="FKBP15"/>
    <property type="match status" value="1"/>
</dbReference>
<dbReference type="EC" id="5.2.1.8" evidence="1"/>
<evidence type="ECO:0000313" key="5">
    <source>
        <dbReference type="Proteomes" id="UP000694402"/>
    </source>
</evidence>
<keyword evidence="5" id="KW-1185">Reference proteome</keyword>
<keyword evidence="1" id="KW-0697">Rotamase</keyword>
<dbReference type="InterPro" id="IPR001179">
    <property type="entry name" value="PPIase_FKBP_dom"/>
</dbReference>
<evidence type="ECO:0000259" key="3">
    <source>
        <dbReference type="PROSITE" id="PS50059"/>
    </source>
</evidence>
<dbReference type="Pfam" id="PF00254">
    <property type="entry name" value="FKBP_C"/>
    <property type="match status" value="1"/>
</dbReference>
<dbReference type="InterPro" id="IPR056598">
    <property type="entry name" value="FKBP-15_dom"/>
</dbReference>
<gene>
    <name evidence="4" type="primary">fkbp15a</name>
</gene>
<dbReference type="PANTHER" id="PTHR44927:SF1">
    <property type="entry name" value="FK506-BINDING PROTEIN 15"/>
    <property type="match status" value="1"/>
</dbReference>
<feature type="compositionally biased region" description="Polar residues" evidence="2">
    <location>
        <begin position="269"/>
        <end position="284"/>
    </location>
</feature>
<feature type="region of interest" description="Disordered" evidence="2">
    <location>
        <begin position="34"/>
        <end position="60"/>
    </location>
</feature>
<evidence type="ECO:0000313" key="4">
    <source>
        <dbReference type="Ensembl" id="ENSOTSP00005104302.2"/>
    </source>
</evidence>
<dbReference type="PANTHER" id="PTHR44927">
    <property type="entry name" value="FK506-BINDING PROTEIN 15"/>
    <property type="match status" value="1"/>
</dbReference>
<feature type="region of interest" description="Disordered" evidence="2">
    <location>
        <begin position="264"/>
        <end position="305"/>
    </location>
</feature>
<dbReference type="InterPro" id="IPR046357">
    <property type="entry name" value="PPIase_dom_sf"/>
</dbReference>
<reference evidence="4" key="2">
    <citation type="submission" date="2025-09" db="UniProtKB">
        <authorList>
            <consortium name="Ensembl"/>
        </authorList>
    </citation>
    <scope>IDENTIFICATION</scope>
</reference>
<dbReference type="Gene3D" id="3.10.50.40">
    <property type="match status" value="1"/>
</dbReference>
<proteinExistence type="predicted"/>
<dbReference type="PROSITE" id="PS50059">
    <property type="entry name" value="FKBP_PPIASE"/>
    <property type="match status" value="1"/>
</dbReference>
<dbReference type="Proteomes" id="UP000694402">
    <property type="component" value="Unassembled WGS sequence"/>
</dbReference>
<evidence type="ECO:0000256" key="2">
    <source>
        <dbReference type="SAM" id="MobiDB-lite"/>
    </source>
</evidence>
<feature type="domain" description="PPIase FKBP-type" evidence="3">
    <location>
        <begin position="169"/>
        <end position="261"/>
    </location>
</feature>
<dbReference type="SUPFAM" id="SSF54534">
    <property type="entry name" value="FKBP-like"/>
    <property type="match status" value="1"/>
</dbReference>
<keyword evidence="1" id="KW-0413">Isomerase</keyword>
<protein>
    <recommendedName>
        <fullName evidence="1">peptidylprolyl isomerase</fullName>
        <ecNumber evidence="1">5.2.1.8</ecNumber>
    </recommendedName>
</protein>
<dbReference type="GO" id="GO:0030426">
    <property type="term" value="C:growth cone"/>
    <property type="evidence" value="ECO:0007669"/>
    <property type="project" value="TreeGrafter"/>
</dbReference>
<dbReference type="GeneTree" id="ENSGT00530000064286"/>
<accession>A0A8C8MP59</accession>
<dbReference type="Ensembl" id="ENSOTST00005112730.2">
    <property type="protein sequence ID" value="ENSOTSP00005104302.2"/>
    <property type="gene ID" value="ENSOTSG00005047669.2"/>
</dbReference>
<sequence length="656" mass="72481">MFCGYQEGDFLLPKGGAKLASLFDLDQAASQGNESFQFRAPKQPKKTTTALSPSPQKPAPTPSVLLATAVHAFRFVNGQYTKQGKVGAAILGNHPTREVLAFNCVVQPGNYGTFYDDLRHNWSLMFESEKAGVDFCKELCVARWNSETTVDTLLTQDLLLGEGPAVDYGDTVEVAFTGWLLQNHNIGQMFDSNVGKDKLLRVKLGTGKAIKGLEDGMLGMQKTGRRLHIVPPTLGYGSKGIPNHVPSSSTLVYNVEIRRVKFAKDSGSERQSGGLTTNSPSPSVDSLGFGMSPQSQPPSSIPAEPRYSIRHNLSQTVLSYIQLSDTAKAKLISHMAKMGQPMLPFPTGAISAQPDHSDSKTEVGSIVCVCVCVCQTYYCNMFSSFYLKQHLTHLAPSDVPSLLMTEVRQHNTEIGQAVGKMADKINLLVSKVDELQKHGGGNSLGLSSVSMETAMILHNIQRITQENLFLKKEVLEKSTRVEEQNWKIRELLEQNQRCMEQSGLLLEQRKDVLKTSNQQDQTSLLEAEQDKPHLTEYLAASSTLVSKLQLESSSLQRSVSDLQTQLSQVLQDRDSHCTQFSSLERLAQWHTEKLKHKEIQLTITNTEEELQDLRAGKGNLDKVCVCGDEQAGPMGIIRLQYHCPTWCQYSSNNCLV</sequence>
<evidence type="ECO:0000256" key="1">
    <source>
        <dbReference type="PROSITE-ProRule" id="PRU00277"/>
    </source>
</evidence>
<name>A0A8C8MP59_ONCTS</name>
<dbReference type="AlphaFoldDB" id="A0A8C8MP59"/>
<organism evidence="4 5">
    <name type="scientific">Oncorhynchus tshawytscha</name>
    <name type="common">Chinook salmon</name>
    <name type="synonym">Salmo tshawytscha</name>
    <dbReference type="NCBI Taxonomy" id="74940"/>
    <lineage>
        <taxon>Eukaryota</taxon>
        <taxon>Metazoa</taxon>
        <taxon>Chordata</taxon>
        <taxon>Craniata</taxon>
        <taxon>Vertebrata</taxon>
        <taxon>Euteleostomi</taxon>
        <taxon>Actinopterygii</taxon>
        <taxon>Neopterygii</taxon>
        <taxon>Teleostei</taxon>
        <taxon>Protacanthopterygii</taxon>
        <taxon>Salmoniformes</taxon>
        <taxon>Salmonidae</taxon>
        <taxon>Salmoninae</taxon>
        <taxon>Oncorhynchus</taxon>
    </lineage>
</organism>